<evidence type="ECO:0000313" key="2">
    <source>
        <dbReference type="EMBL" id="MBM7125363.1"/>
    </source>
</evidence>
<sequence length="69" mass="7593">MTFLERAGPPAEIVGHVAVLRVVLLLQQLNLFPIANKNVCRLIRPRSAVYLIQVVVGFAIVGIEMLLAQ</sequence>
<dbReference type="Proteomes" id="UP001430149">
    <property type="component" value="Unassembled WGS sequence"/>
</dbReference>
<keyword evidence="1" id="KW-1133">Transmembrane helix</keyword>
<name>A0ABS2K505_9GAMM</name>
<comment type="caution">
    <text evidence="2">The sequence shown here is derived from an EMBL/GenBank/DDBJ whole genome shotgun (WGS) entry which is preliminary data.</text>
</comment>
<organism evidence="2 3">
    <name type="scientific">Dyella flava</name>
    <dbReference type="NCBI Taxonomy" id="1920170"/>
    <lineage>
        <taxon>Bacteria</taxon>
        <taxon>Pseudomonadati</taxon>
        <taxon>Pseudomonadota</taxon>
        <taxon>Gammaproteobacteria</taxon>
        <taxon>Lysobacterales</taxon>
        <taxon>Rhodanobacteraceae</taxon>
        <taxon>Dyella</taxon>
    </lineage>
</organism>
<feature type="transmembrane region" description="Helical" evidence="1">
    <location>
        <begin position="13"/>
        <end position="35"/>
    </location>
</feature>
<keyword evidence="3" id="KW-1185">Reference proteome</keyword>
<evidence type="ECO:0008006" key="4">
    <source>
        <dbReference type="Google" id="ProtNLM"/>
    </source>
</evidence>
<evidence type="ECO:0000313" key="3">
    <source>
        <dbReference type="Proteomes" id="UP001430149"/>
    </source>
</evidence>
<gene>
    <name evidence="2" type="ORF">ISP19_08230</name>
</gene>
<feature type="transmembrane region" description="Helical" evidence="1">
    <location>
        <begin position="47"/>
        <end position="68"/>
    </location>
</feature>
<keyword evidence="1" id="KW-0472">Membrane</keyword>
<accession>A0ABS2K505</accession>
<dbReference type="RefSeq" id="WP_204680891.1">
    <property type="nucleotide sequence ID" value="NZ_BSNR01000015.1"/>
</dbReference>
<protein>
    <recommendedName>
        <fullName evidence="4">MAPEG family protein</fullName>
    </recommendedName>
</protein>
<dbReference type="EMBL" id="JADIKE010000034">
    <property type="protein sequence ID" value="MBM7125363.1"/>
    <property type="molecule type" value="Genomic_DNA"/>
</dbReference>
<keyword evidence="1" id="KW-0812">Transmembrane</keyword>
<evidence type="ECO:0000256" key="1">
    <source>
        <dbReference type="SAM" id="Phobius"/>
    </source>
</evidence>
<proteinExistence type="predicted"/>
<reference evidence="2" key="1">
    <citation type="submission" date="2020-10" db="EMBL/GenBank/DDBJ databases">
        <title>Phylogeny of dyella-like bacteria.</title>
        <authorList>
            <person name="Fu J."/>
        </authorList>
    </citation>
    <scope>NUCLEOTIDE SEQUENCE</scope>
    <source>
        <strain evidence="2">DHOC52</strain>
    </source>
</reference>